<sequence length="31" mass="3738">MSQQYFKLIVFKPSILDFQMMAFFHGLLLED</sequence>
<accession>A0A2P2PVR7</accession>
<reference evidence="1" key="1">
    <citation type="submission" date="2018-02" db="EMBL/GenBank/DDBJ databases">
        <title>Rhizophora mucronata_Transcriptome.</title>
        <authorList>
            <person name="Meera S.P."/>
            <person name="Sreeshan A."/>
            <person name="Augustine A."/>
        </authorList>
    </citation>
    <scope>NUCLEOTIDE SEQUENCE</scope>
    <source>
        <tissue evidence="1">Leaf</tissue>
    </source>
</reference>
<evidence type="ECO:0000313" key="1">
    <source>
        <dbReference type="EMBL" id="MBX58795.1"/>
    </source>
</evidence>
<organism evidence="1">
    <name type="scientific">Rhizophora mucronata</name>
    <name type="common">Asiatic mangrove</name>
    <dbReference type="NCBI Taxonomy" id="61149"/>
    <lineage>
        <taxon>Eukaryota</taxon>
        <taxon>Viridiplantae</taxon>
        <taxon>Streptophyta</taxon>
        <taxon>Embryophyta</taxon>
        <taxon>Tracheophyta</taxon>
        <taxon>Spermatophyta</taxon>
        <taxon>Magnoliopsida</taxon>
        <taxon>eudicotyledons</taxon>
        <taxon>Gunneridae</taxon>
        <taxon>Pentapetalae</taxon>
        <taxon>rosids</taxon>
        <taxon>fabids</taxon>
        <taxon>Malpighiales</taxon>
        <taxon>Rhizophoraceae</taxon>
        <taxon>Rhizophora</taxon>
    </lineage>
</organism>
<protein>
    <submittedName>
        <fullName evidence="1">Uncharacterized protein</fullName>
    </submittedName>
</protein>
<name>A0A2P2PVR7_RHIMU</name>
<dbReference type="EMBL" id="GGEC01078311">
    <property type="protein sequence ID" value="MBX58795.1"/>
    <property type="molecule type" value="Transcribed_RNA"/>
</dbReference>
<proteinExistence type="predicted"/>
<dbReference type="AlphaFoldDB" id="A0A2P2PVR7"/>